<gene>
    <name evidence="2" type="ORF">GNZ18_05870</name>
</gene>
<evidence type="ECO:0000313" key="2">
    <source>
        <dbReference type="EMBL" id="MUN36127.1"/>
    </source>
</evidence>
<dbReference type="AlphaFoldDB" id="A0A7K1KVQ4"/>
<dbReference type="InterPro" id="IPR011256">
    <property type="entry name" value="Reg_factor_effector_dom_sf"/>
</dbReference>
<dbReference type="EMBL" id="WOFH01000002">
    <property type="protein sequence ID" value="MUN36127.1"/>
    <property type="molecule type" value="Genomic_DNA"/>
</dbReference>
<keyword evidence="3" id="KW-1185">Reference proteome</keyword>
<reference evidence="2 3" key="1">
    <citation type="submission" date="2019-11" db="EMBL/GenBank/DDBJ databases">
        <authorList>
            <person name="Cao P."/>
        </authorList>
    </citation>
    <scope>NUCLEOTIDE SEQUENCE [LARGE SCALE GENOMIC DNA]</scope>
    <source>
        <strain evidence="2 3">NEAU-AAG5</strain>
    </source>
</reference>
<dbReference type="Pfam" id="PF06445">
    <property type="entry name" value="GyrI-like"/>
    <property type="match status" value="1"/>
</dbReference>
<protein>
    <submittedName>
        <fullName evidence="2">GyrI-like domain-containing protein</fullName>
    </submittedName>
</protein>
<evidence type="ECO:0000259" key="1">
    <source>
        <dbReference type="Pfam" id="PF06445"/>
    </source>
</evidence>
<name>A0A7K1KVQ4_9ACTN</name>
<dbReference type="SUPFAM" id="SSF55136">
    <property type="entry name" value="Probable bacterial effector-binding domain"/>
    <property type="match status" value="1"/>
</dbReference>
<accession>A0A7K1KVQ4</accession>
<dbReference type="InterPro" id="IPR029442">
    <property type="entry name" value="GyrI-like"/>
</dbReference>
<evidence type="ECO:0000313" key="3">
    <source>
        <dbReference type="Proteomes" id="UP000432015"/>
    </source>
</evidence>
<comment type="caution">
    <text evidence="2">The sequence shown here is derived from an EMBL/GenBank/DDBJ whole genome shotgun (WGS) entry which is preliminary data.</text>
</comment>
<dbReference type="RefSeq" id="WP_156215087.1">
    <property type="nucleotide sequence ID" value="NZ_WOFH01000002.1"/>
</dbReference>
<dbReference type="Gene3D" id="3.20.80.10">
    <property type="entry name" value="Regulatory factor, effector binding domain"/>
    <property type="match status" value="1"/>
</dbReference>
<sequence>MTTNLPVDPAVEKRPAVPYVAVRRNVTPATFAEIADRVPVILGWLAARGVAAAGAPFLRYEIIDMPGTLGVEAGVPLAAPVEGEGEIHPATLPAGRYVTYTHVGHPERLVEITAAVLAWGTSRGLAWDMEHTDQGERWACRLEVFKTHPAEVPDPDDWVTDLVLKLADA</sequence>
<proteinExistence type="predicted"/>
<dbReference type="Proteomes" id="UP000432015">
    <property type="component" value="Unassembled WGS sequence"/>
</dbReference>
<organism evidence="2 3">
    <name type="scientific">Actinomadura litoris</name>
    <dbReference type="NCBI Taxonomy" id="2678616"/>
    <lineage>
        <taxon>Bacteria</taxon>
        <taxon>Bacillati</taxon>
        <taxon>Actinomycetota</taxon>
        <taxon>Actinomycetes</taxon>
        <taxon>Streptosporangiales</taxon>
        <taxon>Thermomonosporaceae</taxon>
        <taxon>Actinomadura</taxon>
    </lineage>
</organism>
<feature type="domain" description="GyrI-like small molecule binding" evidence="1">
    <location>
        <begin position="9"/>
        <end position="130"/>
    </location>
</feature>